<protein>
    <submittedName>
        <fullName evidence="1">Uncharacterized protein</fullName>
    </submittedName>
</protein>
<proteinExistence type="predicted"/>
<keyword evidence="2" id="KW-1185">Reference proteome</keyword>
<name>A0AAD1S5S9_PELCU</name>
<dbReference type="AlphaFoldDB" id="A0AAD1S5S9"/>
<dbReference type="EMBL" id="OW240916">
    <property type="protein sequence ID" value="CAH2293367.1"/>
    <property type="molecule type" value="Genomic_DNA"/>
</dbReference>
<dbReference type="Proteomes" id="UP001295444">
    <property type="component" value="Chromosome 05"/>
</dbReference>
<accession>A0AAD1S5S9</accession>
<reference evidence="1" key="1">
    <citation type="submission" date="2022-03" db="EMBL/GenBank/DDBJ databases">
        <authorList>
            <person name="Alioto T."/>
            <person name="Alioto T."/>
            <person name="Gomez Garrido J."/>
        </authorList>
    </citation>
    <scope>NUCLEOTIDE SEQUENCE</scope>
</reference>
<gene>
    <name evidence="1" type="ORF">PECUL_23A009804</name>
</gene>
<evidence type="ECO:0000313" key="1">
    <source>
        <dbReference type="EMBL" id="CAH2293367.1"/>
    </source>
</evidence>
<organism evidence="1 2">
    <name type="scientific">Pelobates cultripes</name>
    <name type="common">Western spadefoot toad</name>
    <dbReference type="NCBI Taxonomy" id="61616"/>
    <lineage>
        <taxon>Eukaryota</taxon>
        <taxon>Metazoa</taxon>
        <taxon>Chordata</taxon>
        <taxon>Craniata</taxon>
        <taxon>Vertebrata</taxon>
        <taxon>Euteleostomi</taxon>
        <taxon>Amphibia</taxon>
        <taxon>Batrachia</taxon>
        <taxon>Anura</taxon>
        <taxon>Pelobatoidea</taxon>
        <taxon>Pelobatidae</taxon>
        <taxon>Pelobates</taxon>
    </lineage>
</organism>
<sequence length="195" mass="22477">PPLWKLNDLLLNKKEVIETLKDCAKSYLADNKGQDTKPEIIWEAHKCVLRGELIQIAKAQKRLREARVRCLTRDIQILETKHQVDTSLQTYKALTTTLQLHAKRSLHKTKHTYFTKGGKCGHLLSQSLAQQRQTTFIPDIRLLDGTLTQRMPDKIQEFLSNRIKNSLLRNVVEFLDSPIKNEEFFSVASRANTIS</sequence>
<feature type="non-terminal residue" evidence="1">
    <location>
        <position position="1"/>
    </location>
</feature>
<evidence type="ECO:0000313" key="2">
    <source>
        <dbReference type="Proteomes" id="UP001295444"/>
    </source>
</evidence>